<evidence type="ECO:0000259" key="15">
    <source>
        <dbReference type="PROSITE" id="PS50109"/>
    </source>
</evidence>
<evidence type="ECO:0000313" key="17">
    <source>
        <dbReference type="Proteomes" id="UP000247978"/>
    </source>
</evidence>
<evidence type="ECO:0000256" key="10">
    <source>
        <dbReference type="ARBA" id="ARBA00022989"/>
    </source>
</evidence>
<dbReference type="Pfam" id="PF02518">
    <property type="entry name" value="HATPase_c"/>
    <property type="match status" value="1"/>
</dbReference>
<feature type="transmembrane region" description="Helical" evidence="14">
    <location>
        <begin position="50"/>
        <end position="71"/>
    </location>
</feature>
<evidence type="ECO:0000256" key="14">
    <source>
        <dbReference type="SAM" id="Phobius"/>
    </source>
</evidence>
<keyword evidence="4" id="KW-0597">Phosphoprotein</keyword>
<evidence type="ECO:0000256" key="9">
    <source>
        <dbReference type="ARBA" id="ARBA00022840"/>
    </source>
</evidence>
<dbReference type="CDD" id="cd16917">
    <property type="entry name" value="HATPase_UhpB-NarQ-NarX-like"/>
    <property type="match status" value="1"/>
</dbReference>
<dbReference type="AlphaFoldDB" id="A0A2V3VT16"/>
<evidence type="ECO:0000256" key="6">
    <source>
        <dbReference type="ARBA" id="ARBA00022692"/>
    </source>
</evidence>
<keyword evidence="5 13" id="KW-0808">Transferase</keyword>
<keyword evidence="6 14" id="KW-0812">Transmembrane</keyword>
<dbReference type="GO" id="GO:0046983">
    <property type="term" value="F:protein dimerization activity"/>
    <property type="evidence" value="ECO:0007669"/>
    <property type="project" value="InterPro"/>
</dbReference>
<keyword evidence="12 13" id="KW-0472">Membrane</keyword>
<comment type="caution">
    <text evidence="16">The sequence shown here is derived from an EMBL/GenBank/DDBJ whole genome shotgun (WGS) entry which is preliminary data.</text>
</comment>
<dbReference type="EMBL" id="QJJQ01000012">
    <property type="protein sequence ID" value="PXW85032.1"/>
    <property type="molecule type" value="Genomic_DNA"/>
</dbReference>
<dbReference type="InterPro" id="IPR003594">
    <property type="entry name" value="HATPase_dom"/>
</dbReference>
<dbReference type="OrthoDB" id="9795828at2"/>
<reference evidence="16 17" key="1">
    <citation type="submission" date="2018-05" db="EMBL/GenBank/DDBJ databases">
        <title>Genomic Encyclopedia of Type Strains, Phase IV (KMG-IV): sequencing the most valuable type-strain genomes for metagenomic binning, comparative biology and taxonomic classification.</title>
        <authorList>
            <person name="Goeker M."/>
        </authorList>
    </citation>
    <scope>NUCLEOTIDE SEQUENCE [LARGE SCALE GENOMIC DNA]</scope>
    <source>
        <strain evidence="16 17">DSM 28556</strain>
    </source>
</reference>
<feature type="transmembrane region" description="Helical" evidence="14">
    <location>
        <begin position="12"/>
        <end position="30"/>
    </location>
</feature>
<protein>
    <recommendedName>
        <fullName evidence="13">Sensor histidine kinase</fullName>
        <ecNumber evidence="13">2.7.13.3</ecNumber>
    </recommendedName>
</protein>
<dbReference type="PANTHER" id="PTHR24421">
    <property type="entry name" value="NITRATE/NITRITE SENSOR PROTEIN NARX-RELATED"/>
    <property type="match status" value="1"/>
</dbReference>
<evidence type="ECO:0000256" key="11">
    <source>
        <dbReference type="ARBA" id="ARBA00023012"/>
    </source>
</evidence>
<keyword evidence="3 13" id="KW-1003">Cell membrane</keyword>
<dbReference type="InterPro" id="IPR005467">
    <property type="entry name" value="His_kinase_dom"/>
</dbReference>
<dbReference type="InterPro" id="IPR036890">
    <property type="entry name" value="HATPase_C_sf"/>
</dbReference>
<keyword evidence="17" id="KW-1185">Reference proteome</keyword>
<feature type="domain" description="Histidine kinase" evidence="15">
    <location>
        <begin position="146"/>
        <end position="339"/>
    </location>
</feature>
<evidence type="ECO:0000256" key="12">
    <source>
        <dbReference type="ARBA" id="ARBA00023136"/>
    </source>
</evidence>
<dbReference type="InterPro" id="IPR017202">
    <property type="entry name" value="LiaS/VraS"/>
</dbReference>
<dbReference type="Pfam" id="PF07730">
    <property type="entry name" value="HisKA_3"/>
    <property type="match status" value="1"/>
</dbReference>
<dbReference type="Gene3D" id="3.30.565.10">
    <property type="entry name" value="Histidine kinase-like ATPase, C-terminal domain"/>
    <property type="match status" value="1"/>
</dbReference>
<evidence type="ECO:0000256" key="3">
    <source>
        <dbReference type="ARBA" id="ARBA00022475"/>
    </source>
</evidence>
<dbReference type="GO" id="GO:0000155">
    <property type="term" value="F:phosphorelay sensor kinase activity"/>
    <property type="evidence" value="ECO:0007669"/>
    <property type="project" value="UniProtKB-UniRule"/>
</dbReference>
<dbReference type="Gene3D" id="1.20.5.1930">
    <property type="match status" value="1"/>
</dbReference>
<dbReference type="EC" id="2.7.13.3" evidence="13"/>
<sequence>MMTTIRHIVTSIFFGVFLMVTIISITFFVFPLEEWSVLFHEKIYNVPYLLLLAIITITFSSIIGMITAFYWNQRIHYVERQLELVNNNQPLTSDDTYKELQKVEELLEKVQEKFKVQVEHSQRLATERANEREKSLQEVVIQERNRLARDLHDSVSQQLFAASMMMSAINEQADIGDTTLRHQIQMVEKMIHQSQLEMRALLLHLRPAALKGKSLQDGIKDLLKELTDRIPLQVDWKLEEFFIDKGVEDQLFRIVQEAISNTLRHSEASSVHVMLIKRDNIILLRVVDDGKGFDVEKVQTSSYGLQNMEERANDLGGSIKIISLPNKGARLEVKIPSLNGEEE</sequence>
<evidence type="ECO:0000313" key="16">
    <source>
        <dbReference type="EMBL" id="PXW85032.1"/>
    </source>
</evidence>
<proteinExistence type="predicted"/>
<dbReference type="PROSITE" id="PS50109">
    <property type="entry name" value="HIS_KIN"/>
    <property type="match status" value="1"/>
</dbReference>
<evidence type="ECO:0000256" key="5">
    <source>
        <dbReference type="ARBA" id="ARBA00022679"/>
    </source>
</evidence>
<dbReference type="GO" id="GO:0005886">
    <property type="term" value="C:plasma membrane"/>
    <property type="evidence" value="ECO:0007669"/>
    <property type="project" value="UniProtKB-SubCell"/>
</dbReference>
<dbReference type="Proteomes" id="UP000247978">
    <property type="component" value="Unassembled WGS sequence"/>
</dbReference>
<keyword evidence="10 14" id="KW-1133">Transmembrane helix</keyword>
<accession>A0A2V3VT16</accession>
<evidence type="ECO:0000256" key="4">
    <source>
        <dbReference type="ARBA" id="ARBA00022553"/>
    </source>
</evidence>
<dbReference type="GO" id="GO:0005524">
    <property type="term" value="F:ATP binding"/>
    <property type="evidence" value="ECO:0007669"/>
    <property type="project" value="UniProtKB-UniRule"/>
</dbReference>
<organism evidence="16 17">
    <name type="scientific">Pseudogracilibacillus auburnensis</name>
    <dbReference type="NCBI Taxonomy" id="1494959"/>
    <lineage>
        <taxon>Bacteria</taxon>
        <taxon>Bacillati</taxon>
        <taxon>Bacillota</taxon>
        <taxon>Bacilli</taxon>
        <taxon>Bacillales</taxon>
        <taxon>Bacillaceae</taxon>
        <taxon>Pseudogracilibacillus</taxon>
    </lineage>
</organism>
<evidence type="ECO:0000256" key="7">
    <source>
        <dbReference type="ARBA" id="ARBA00022741"/>
    </source>
</evidence>
<comment type="catalytic activity">
    <reaction evidence="1 13">
        <text>ATP + protein L-histidine = ADP + protein N-phospho-L-histidine.</text>
        <dbReference type="EC" id="2.7.13.3"/>
    </reaction>
</comment>
<keyword evidence="11 13" id="KW-0902">Two-component regulatory system</keyword>
<gene>
    <name evidence="16" type="ORF">DFR56_1129</name>
</gene>
<name>A0A2V3VT16_9BACI</name>
<dbReference type="PANTHER" id="PTHR24421:SF37">
    <property type="entry name" value="SENSOR HISTIDINE KINASE NARS"/>
    <property type="match status" value="1"/>
</dbReference>
<keyword evidence="7 13" id="KW-0547">Nucleotide-binding</keyword>
<keyword evidence="8 13" id="KW-0418">Kinase</keyword>
<evidence type="ECO:0000256" key="8">
    <source>
        <dbReference type="ARBA" id="ARBA00022777"/>
    </source>
</evidence>
<evidence type="ECO:0000256" key="2">
    <source>
        <dbReference type="ARBA" id="ARBA00004651"/>
    </source>
</evidence>
<evidence type="ECO:0000256" key="1">
    <source>
        <dbReference type="ARBA" id="ARBA00000085"/>
    </source>
</evidence>
<dbReference type="PIRSF" id="PIRSF037431">
    <property type="entry name" value="STHK_LiaS"/>
    <property type="match status" value="1"/>
</dbReference>
<evidence type="ECO:0000256" key="13">
    <source>
        <dbReference type="PIRNR" id="PIRNR037431"/>
    </source>
</evidence>
<dbReference type="InterPro" id="IPR050482">
    <property type="entry name" value="Sensor_HK_TwoCompSys"/>
</dbReference>
<keyword evidence="9 13" id="KW-0067">ATP-binding</keyword>
<dbReference type="SMART" id="SM00387">
    <property type="entry name" value="HATPase_c"/>
    <property type="match status" value="1"/>
</dbReference>
<dbReference type="SUPFAM" id="SSF55874">
    <property type="entry name" value="ATPase domain of HSP90 chaperone/DNA topoisomerase II/histidine kinase"/>
    <property type="match status" value="1"/>
</dbReference>
<comment type="subcellular location">
    <subcellularLocation>
        <location evidence="2 13">Cell membrane</location>
        <topology evidence="2 13">Multi-pass membrane protein</topology>
    </subcellularLocation>
</comment>
<dbReference type="RefSeq" id="WP_110396304.1">
    <property type="nucleotide sequence ID" value="NZ_JADIJL010000021.1"/>
</dbReference>
<dbReference type="InterPro" id="IPR011712">
    <property type="entry name" value="Sig_transdc_His_kin_sub3_dim/P"/>
</dbReference>